<reference evidence="13" key="1">
    <citation type="submission" date="2021-07" db="EMBL/GenBank/DDBJ databases">
        <authorList>
            <person name="Durling M."/>
        </authorList>
    </citation>
    <scope>NUCLEOTIDE SEQUENCE</scope>
</reference>
<evidence type="ECO:0000256" key="9">
    <source>
        <dbReference type="ARBA" id="ARBA00024074"/>
    </source>
</evidence>
<sequence>MNTSINIFHHFPSFSRLKILIIFKSILKMSAVPDQYEGFTVSSTKEWSNFSRTKITPKNFEDHDVDIENECCGVCGSDVHTITGGWGELGTTPLCVGHEIIGKVIRVGKAVKEFQVGDRVGVGAQVQSCMQCKNCKSNNENYCPKMVDTYNAPYNEDEGRSDKLMKDSKGNQIFSQGGYSSHTRAHQQFVFAIPKNIPSHEAAPMMCAGLTTYSPLRRANVGPGKTVGILGIGGLGHFGILWAKAMGAEVYALSHTPSKKSEAKELGADKFICTENENWADDLAFTFDFILNAADMTHKFDLTKYLGTLKVQGEFHNVGLPDEPLPGIMAQTFAPNGCKLTGSHIGSKKEMLEMLDLASRKNIHPMIETIKISEKGCKEAVERVKVNDVRYRLTLVGHREVFGTGK</sequence>
<dbReference type="EMBL" id="CAJVRM010000110">
    <property type="protein sequence ID" value="CAG8974617.1"/>
    <property type="molecule type" value="Genomic_DNA"/>
</dbReference>
<evidence type="ECO:0000256" key="1">
    <source>
        <dbReference type="ARBA" id="ARBA00001947"/>
    </source>
</evidence>
<evidence type="ECO:0000256" key="2">
    <source>
        <dbReference type="ARBA" id="ARBA00008072"/>
    </source>
</evidence>
<evidence type="ECO:0000259" key="12">
    <source>
        <dbReference type="SMART" id="SM00829"/>
    </source>
</evidence>
<keyword evidence="4" id="KW-0597">Phosphoprotein</keyword>
<dbReference type="FunFam" id="3.40.50.720:FF:000158">
    <property type="entry name" value="Zinc-binding alcohol dehydrogenase"/>
    <property type="match status" value="1"/>
</dbReference>
<gene>
    <name evidence="13" type="ORF">HYALB_00009794</name>
</gene>
<dbReference type="SMART" id="SM00829">
    <property type="entry name" value="PKS_ER"/>
    <property type="match status" value="1"/>
</dbReference>
<keyword evidence="7" id="KW-0521">NADP</keyword>
<dbReference type="InterPro" id="IPR020843">
    <property type="entry name" value="ER"/>
</dbReference>
<comment type="subunit">
    <text evidence="3">Homodimer.</text>
</comment>
<keyword evidence="6 11" id="KW-0862">Zinc</keyword>
<dbReference type="CDD" id="cd05283">
    <property type="entry name" value="CAD1"/>
    <property type="match status" value="1"/>
</dbReference>
<evidence type="ECO:0000256" key="6">
    <source>
        <dbReference type="ARBA" id="ARBA00022833"/>
    </source>
</evidence>
<dbReference type="InterPro" id="IPR013154">
    <property type="entry name" value="ADH-like_N"/>
</dbReference>
<protein>
    <recommendedName>
        <fullName evidence="9">alcohol dehydrogenase (NADP(+))</fullName>
        <ecNumber evidence="9">1.1.1.2</ecNumber>
    </recommendedName>
</protein>
<comment type="catalytic activity">
    <reaction evidence="10">
        <text>a primary alcohol + NADP(+) = an aldehyde + NADPH + H(+)</text>
        <dbReference type="Rhea" id="RHEA:15937"/>
        <dbReference type="ChEBI" id="CHEBI:15378"/>
        <dbReference type="ChEBI" id="CHEBI:15734"/>
        <dbReference type="ChEBI" id="CHEBI:17478"/>
        <dbReference type="ChEBI" id="CHEBI:57783"/>
        <dbReference type="ChEBI" id="CHEBI:58349"/>
        <dbReference type="EC" id="1.1.1.2"/>
    </reaction>
    <physiologicalReaction direction="left-to-right" evidence="10">
        <dbReference type="Rhea" id="RHEA:15938"/>
    </physiologicalReaction>
    <physiologicalReaction direction="right-to-left" evidence="10">
        <dbReference type="Rhea" id="RHEA:15939"/>
    </physiologicalReaction>
</comment>
<dbReference type="SUPFAM" id="SSF50129">
    <property type="entry name" value="GroES-like"/>
    <property type="match status" value="1"/>
</dbReference>
<dbReference type="GO" id="GO:0006066">
    <property type="term" value="P:alcohol metabolic process"/>
    <property type="evidence" value="ECO:0007669"/>
    <property type="project" value="UniProtKB-ARBA"/>
</dbReference>
<comment type="caution">
    <text evidence="13">The sequence shown here is derived from an EMBL/GenBank/DDBJ whole genome shotgun (WGS) entry which is preliminary data.</text>
</comment>
<dbReference type="GO" id="GO:0008106">
    <property type="term" value="F:alcohol dehydrogenase (NADP+) activity"/>
    <property type="evidence" value="ECO:0007669"/>
    <property type="project" value="UniProtKB-EC"/>
</dbReference>
<dbReference type="Pfam" id="PF00107">
    <property type="entry name" value="ADH_zinc_N"/>
    <property type="match status" value="1"/>
</dbReference>
<keyword evidence="8" id="KW-0560">Oxidoreductase</keyword>
<dbReference type="InterPro" id="IPR011032">
    <property type="entry name" value="GroES-like_sf"/>
</dbReference>
<evidence type="ECO:0000256" key="8">
    <source>
        <dbReference type="ARBA" id="ARBA00023002"/>
    </source>
</evidence>
<dbReference type="GO" id="GO:0008270">
    <property type="term" value="F:zinc ion binding"/>
    <property type="evidence" value="ECO:0007669"/>
    <property type="project" value="InterPro"/>
</dbReference>
<dbReference type="PROSITE" id="PS00059">
    <property type="entry name" value="ADH_ZINC"/>
    <property type="match status" value="1"/>
</dbReference>
<evidence type="ECO:0000256" key="5">
    <source>
        <dbReference type="ARBA" id="ARBA00022723"/>
    </source>
</evidence>
<keyword evidence="5 11" id="KW-0479">Metal-binding</keyword>
<comment type="similarity">
    <text evidence="2 11">Belongs to the zinc-containing alcohol dehydrogenase family.</text>
</comment>
<evidence type="ECO:0000256" key="10">
    <source>
        <dbReference type="ARBA" id="ARBA00050997"/>
    </source>
</evidence>
<comment type="cofactor">
    <cofactor evidence="1 11">
        <name>Zn(2+)</name>
        <dbReference type="ChEBI" id="CHEBI:29105"/>
    </cofactor>
</comment>
<dbReference type="OrthoDB" id="1879366at2759"/>
<keyword evidence="14" id="KW-1185">Reference proteome</keyword>
<evidence type="ECO:0000256" key="11">
    <source>
        <dbReference type="RuleBase" id="RU361277"/>
    </source>
</evidence>
<feature type="domain" description="Enoyl reductase (ER)" evidence="12">
    <location>
        <begin position="48"/>
        <end position="395"/>
    </location>
</feature>
<name>A0A9N9LLB5_9HELO</name>
<dbReference type="InterPro" id="IPR013149">
    <property type="entry name" value="ADH-like_C"/>
</dbReference>
<dbReference type="Gene3D" id="3.90.180.10">
    <property type="entry name" value="Medium-chain alcohol dehydrogenases, catalytic domain"/>
    <property type="match status" value="1"/>
</dbReference>
<proteinExistence type="inferred from homology"/>
<dbReference type="Pfam" id="PF08240">
    <property type="entry name" value="ADH_N"/>
    <property type="match status" value="1"/>
</dbReference>
<organism evidence="13 14">
    <name type="scientific">Hymenoscyphus albidus</name>
    <dbReference type="NCBI Taxonomy" id="595503"/>
    <lineage>
        <taxon>Eukaryota</taxon>
        <taxon>Fungi</taxon>
        <taxon>Dikarya</taxon>
        <taxon>Ascomycota</taxon>
        <taxon>Pezizomycotina</taxon>
        <taxon>Leotiomycetes</taxon>
        <taxon>Helotiales</taxon>
        <taxon>Helotiaceae</taxon>
        <taxon>Hymenoscyphus</taxon>
    </lineage>
</organism>
<dbReference type="InterPro" id="IPR002328">
    <property type="entry name" value="ADH_Zn_CS"/>
</dbReference>
<dbReference type="EC" id="1.1.1.2" evidence="9"/>
<dbReference type="SUPFAM" id="SSF51735">
    <property type="entry name" value="NAD(P)-binding Rossmann-fold domains"/>
    <property type="match status" value="1"/>
</dbReference>
<evidence type="ECO:0000256" key="3">
    <source>
        <dbReference type="ARBA" id="ARBA00011738"/>
    </source>
</evidence>
<dbReference type="InterPro" id="IPR047109">
    <property type="entry name" value="CAD-like"/>
</dbReference>
<dbReference type="Proteomes" id="UP000701801">
    <property type="component" value="Unassembled WGS sequence"/>
</dbReference>
<evidence type="ECO:0000256" key="4">
    <source>
        <dbReference type="ARBA" id="ARBA00022553"/>
    </source>
</evidence>
<evidence type="ECO:0000313" key="13">
    <source>
        <dbReference type="EMBL" id="CAG8974617.1"/>
    </source>
</evidence>
<dbReference type="Gene3D" id="3.40.50.720">
    <property type="entry name" value="NAD(P)-binding Rossmann-like Domain"/>
    <property type="match status" value="1"/>
</dbReference>
<evidence type="ECO:0000313" key="14">
    <source>
        <dbReference type="Proteomes" id="UP000701801"/>
    </source>
</evidence>
<dbReference type="PANTHER" id="PTHR42683">
    <property type="entry name" value="ALDEHYDE REDUCTASE"/>
    <property type="match status" value="1"/>
</dbReference>
<accession>A0A9N9LLB5</accession>
<evidence type="ECO:0000256" key="7">
    <source>
        <dbReference type="ARBA" id="ARBA00022857"/>
    </source>
</evidence>
<dbReference type="InterPro" id="IPR036291">
    <property type="entry name" value="NAD(P)-bd_dom_sf"/>
</dbReference>
<dbReference type="AlphaFoldDB" id="A0A9N9LLB5"/>